<keyword evidence="2" id="KW-1185">Reference proteome</keyword>
<dbReference type="AlphaFoldDB" id="A0A3M9NEI4"/>
<dbReference type="Proteomes" id="UP000267223">
    <property type="component" value="Unassembled WGS sequence"/>
</dbReference>
<name>A0A3M9NEI4_9BACT</name>
<sequence>MLLVGGGDTAHGVLPRLVSPPTGYKNSSKLGADFNFLIEIKYSKRRNKTVFYFELATFA</sequence>
<evidence type="ECO:0000313" key="1">
    <source>
        <dbReference type="EMBL" id="RNI35623.1"/>
    </source>
</evidence>
<proteinExistence type="predicted"/>
<accession>A0A3M9NEI4</accession>
<evidence type="ECO:0000313" key="2">
    <source>
        <dbReference type="Proteomes" id="UP000267223"/>
    </source>
</evidence>
<protein>
    <submittedName>
        <fullName evidence="1">Uncharacterized protein</fullName>
    </submittedName>
</protein>
<comment type="caution">
    <text evidence="1">The sequence shown here is derived from an EMBL/GenBank/DDBJ whole genome shotgun (WGS) entry which is preliminary data.</text>
</comment>
<reference evidence="1 2" key="1">
    <citation type="submission" date="2018-11" db="EMBL/GenBank/DDBJ databases">
        <title>Draft genome sequence of Ferruginibacter sp. BO-59.</title>
        <authorList>
            <person name="Im W.T."/>
        </authorList>
    </citation>
    <scope>NUCLEOTIDE SEQUENCE [LARGE SCALE GENOMIC DNA]</scope>
    <source>
        <strain evidence="1 2">BO-59</strain>
    </source>
</reference>
<organism evidence="1 2">
    <name type="scientific">Hanamia caeni</name>
    <dbReference type="NCBI Taxonomy" id="2294116"/>
    <lineage>
        <taxon>Bacteria</taxon>
        <taxon>Pseudomonadati</taxon>
        <taxon>Bacteroidota</taxon>
        <taxon>Chitinophagia</taxon>
        <taxon>Chitinophagales</taxon>
        <taxon>Chitinophagaceae</taxon>
        <taxon>Hanamia</taxon>
    </lineage>
</organism>
<gene>
    <name evidence="1" type="ORF">EFY79_11675</name>
</gene>
<dbReference type="EMBL" id="RJJR01000009">
    <property type="protein sequence ID" value="RNI35623.1"/>
    <property type="molecule type" value="Genomic_DNA"/>
</dbReference>